<accession>A0A841E5K0</accession>
<keyword evidence="4" id="KW-1185">Reference proteome</keyword>
<keyword evidence="2" id="KW-1133">Transmembrane helix</keyword>
<reference evidence="3 4" key="1">
    <citation type="submission" date="2020-08" db="EMBL/GenBank/DDBJ databases">
        <title>Sequencing the genomes of 1000 actinobacteria strains.</title>
        <authorList>
            <person name="Klenk H.-P."/>
        </authorList>
    </citation>
    <scope>NUCLEOTIDE SEQUENCE [LARGE SCALE GENOMIC DNA]</scope>
    <source>
        <strain evidence="3 4">DSM 44593</strain>
    </source>
</reference>
<feature type="compositionally biased region" description="Basic and acidic residues" evidence="1">
    <location>
        <begin position="1"/>
        <end position="12"/>
    </location>
</feature>
<gene>
    <name evidence="3" type="ORF">HNR25_000219</name>
</gene>
<name>A0A841E5K0_9ACTN</name>
<feature type="transmembrane region" description="Helical" evidence="2">
    <location>
        <begin position="78"/>
        <end position="96"/>
    </location>
</feature>
<evidence type="ECO:0000256" key="1">
    <source>
        <dbReference type="SAM" id="MobiDB-lite"/>
    </source>
</evidence>
<feature type="region of interest" description="Disordered" evidence="1">
    <location>
        <begin position="1"/>
        <end position="21"/>
    </location>
</feature>
<evidence type="ECO:0000313" key="4">
    <source>
        <dbReference type="Proteomes" id="UP000578077"/>
    </source>
</evidence>
<evidence type="ECO:0000256" key="2">
    <source>
        <dbReference type="SAM" id="Phobius"/>
    </source>
</evidence>
<feature type="transmembrane region" description="Helical" evidence="2">
    <location>
        <begin position="103"/>
        <end position="124"/>
    </location>
</feature>
<evidence type="ECO:0000313" key="3">
    <source>
        <dbReference type="EMBL" id="MBB5996468.1"/>
    </source>
</evidence>
<keyword evidence="2" id="KW-0812">Transmembrane</keyword>
<dbReference type="AlphaFoldDB" id="A0A841E5K0"/>
<comment type="caution">
    <text evidence="3">The sequence shown here is derived from an EMBL/GenBank/DDBJ whole genome shotgun (WGS) entry which is preliminary data.</text>
</comment>
<keyword evidence="2" id="KW-0472">Membrane</keyword>
<dbReference type="EMBL" id="JACHLY010000001">
    <property type="protein sequence ID" value="MBB5996468.1"/>
    <property type="molecule type" value="Genomic_DNA"/>
</dbReference>
<feature type="transmembrane region" description="Helical" evidence="2">
    <location>
        <begin position="24"/>
        <end position="42"/>
    </location>
</feature>
<feature type="transmembrane region" description="Helical" evidence="2">
    <location>
        <begin position="54"/>
        <end position="72"/>
    </location>
</feature>
<dbReference type="Proteomes" id="UP000578077">
    <property type="component" value="Unassembled WGS sequence"/>
</dbReference>
<dbReference type="RefSeq" id="WP_184632627.1">
    <property type="nucleotide sequence ID" value="NZ_BAABKT010000044.1"/>
</dbReference>
<sequence length="278" mass="29448">MTADADPGRPPDQEPPEPPATGRARLLLAGTLLALFGAMLGYKVLRAGGLEQSALFYVGLPALIALVVVSSARPRSAAGTAVAVTTIGLLLAGPLLDEGVVCLVMAAPLFYLVAVLFGLIASLAGAPDYSAPRSAFLRLVPFPRPERAEGTGLQAGDERTVRFTGGHRPTRMVLRVTEARTGPDGGRAVFTVADDTTLARWLRLDRAQAQWHATPQGGTRLAWTLHYERTFDPSWYWGPLQSYGMDRAAGYLADTFACAAAPADPAEPLSGSAARCHR</sequence>
<protein>
    <submittedName>
        <fullName evidence="3">Uncharacterized protein</fullName>
    </submittedName>
</protein>
<proteinExistence type="predicted"/>
<organism evidence="3 4">
    <name type="scientific">Streptomonospora salina</name>
    <dbReference type="NCBI Taxonomy" id="104205"/>
    <lineage>
        <taxon>Bacteria</taxon>
        <taxon>Bacillati</taxon>
        <taxon>Actinomycetota</taxon>
        <taxon>Actinomycetes</taxon>
        <taxon>Streptosporangiales</taxon>
        <taxon>Nocardiopsidaceae</taxon>
        <taxon>Streptomonospora</taxon>
    </lineage>
</organism>